<reference evidence="3" key="1">
    <citation type="submission" date="2022-01" db="EMBL/GenBank/DDBJ databases">
        <authorList>
            <person name="King R."/>
        </authorList>
    </citation>
    <scope>NUCLEOTIDE SEQUENCE</scope>
</reference>
<evidence type="ECO:0000313" key="3">
    <source>
        <dbReference type="EMBL" id="CAG9763598.1"/>
    </source>
</evidence>
<dbReference type="OrthoDB" id="6762579at2759"/>
<evidence type="ECO:0000256" key="1">
    <source>
        <dbReference type="SAM" id="MobiDB-lite"/>
    </source>
</evidence>
<dbReference type="Proteomes" id="UP001152799">
    <property type="component" value="Chromosome 14"/>
</dbReference>
<organism evidence="3 4">
    <name type="scientific">Ceutorhynchus assimilis</name>
    <name type="common">cabbage seed weevil</name>
    <dbReference type="NCBI Taxonomy" id="467358"/>
    <lineage>
        <taxon>Eukaryota</taxon>
        <taxon>Metazoa</taxon>
        <taxon>Ecdysozoa</taxon>
        <taxon>Arthropoda</taxon>
        <taxon>Hexapoda</taxon>
        <taxon>Insecta</taxon>
        <taxon>Pterygota</taxon>
        <taxon>Neoptera</taxon>
        <taxon>Endopterygota</taxon>
        <taxon>Coleoptera</taxon>
        <taxon>Polyphaga</taxon>
        <taxon>Cucujiformia</taxon>
        <taxon>Curculionidae</taxon>
        <taxon>Ceutorhynchinae</taxon>
        <taxon>Ceutorhynchus</taxon>
    </lineage>
</organism>
<accession>A0A9N9MG18</accession>
<sequence>MSQRTKHILKLLVPLQATPVPNAKAEREMKSLNDKKDNPDIHITAESCISENELETILQNANTKLNVFDENQLKSANNEKENPYTHISAESSLTENQLEMMQHNRNTKLNASNELTFTLASANNNLESCQENILPCSVTKSATVSKTVEETNSNEFTFTLTSVDDYLEPCEEHILPCSVTKSAEETNSTDSDFPQQEEFPDDFQRLELHEDTSVQFQEPCQANLPNETLSDDVSSEEAYNPDDESSSSSEDSSSTDGPTTSSRKRKSLSGNDYISNVKRPKNITTASKEHLKNNKKQRKAKKTLKNETRTVREERKRNRNLGLEYTTKKGKLIRARVCRPLSKCKLNCQDKIDHEKRQTIFSEYWQMKSFNKRVAFIASLIRTEPKKCAKRKTEHISKQKNRLVTHIFHLPYNGEQLRVCKQCFLKTFDESNRFVTNVLKNKAESSSGVCRDDKRGMSSSANKIPDADLQLVKEHINSIPSEYVNWLPEGRRIVSRFVYERVFYSMGLKIKLLKKDTCAKCDKFNMLIKANSDEAKTNLESELSKHQKEAEAGFEAKRIDKEYALNDKTKEVFSFDLQQCLPTPDIKTSVAFYKRQLWTFNLTVHRCRDQQAFCYMWHEAVAARGANQIASCLFKHLRLIPASIKEITFYSDTCAGQNKNCFVSIMFMLALQEFPNIEKINHKFLTPGHTHMECDNDHSIIEKKKKKYPCPIEHPRDWVNLVRVCGVKKPFEVIEMSRNHFFEYSALLKTFLQQRKVNEDGQKVVWKDIKWLCYSKEPGIILYKTSLDEEETFRKLSFLRKGKTWPKKFKVPETYKGANPISREKKNNLIEMLPYVSETFHEFYKNLITTADVRDVLPDESDDSEED</sequence>
<protein>
    <recommendedName>
        <fullName evidence="2">DUF7869 domain-containing protein</fullName>
    </recommendedName>
</protein>
<feature type="compositionally biased region" description="Basic and acidic residues" evidence="1">
    <location>
        <begin position="304"/>
        <end position="316"/>
    </location>
</feature>
<dbReference type="PANTHER" id="PTHR10773">
    <property type="entry name" value="DNA-DIRECTED RNA POLYMERASES I, II, AND III SUBUNIT RPABC2"/>
    <property type="match status" value="1"/>
</dbReference>
<dbReference type="InterPro" id="IPR057191">
    <property type="entry name" value="DUF7869"/>
</dbReference>
<dbReference type="PANTHER" id="PTHR10773:SF19">
    <property type="match status" value="1"/>
</dbReference>
<gene>
    <name evidence="3" type="ORF">CEUTPL_LOCUS4256</name>
</gene>
<dbReference type="EMBL" id="OU892290">
    <property type="protein sequence ID" value="CAG9763598.1"/>
    <property type="molecule type" value="Genomic_DNA"/>
</dbReference>
<name>A0A9N9MG18_9CUCU</name>
<feature type="region of interest" description="Disordered" evidence="1">
    <location>
        <begin position="217"/>
        <end position="321"/>
    </location>
</feature>
<feature type="compositionally biased region" description="Basic residues" evidence="1">
    <location>
        <begin position="293"/>
        <end position="303"/>
    </location>
</feature>
<feature type="compositionally biased region" description="Acidic residues" evidence="1">
    <location>
        <begin position="229"/>
        <end position="245"/>
    </location>
</feature>
<dbReference type="AlphaFoldDB" id="A0A9N9MG18"/>
<feature type="compositionally biased region" description="Polar residues" evidence="1">
    <location>
        <begin position="217"/>
        <end position="228"/>
    </location>
</feature>
<evidence type="ECO:0000259" key="2">
    <source>
        <dbReference type="Pfam" id="PF25273"/>
    </source>
</evidence>
<feature type="compositionally biased region" description="Low complexity" evidence="1">
    <location>
        <begin position="246"/>
        <end position="261"/>
    </location>
</feature>
<feature type="domain" description="DUF7869" evidence="2">
    <location>
        <begin position="608"/>
        <end position="725"/>
    </location>
</feature>
<keyword evidence="4" id="KW-1185">Reference proteome</keyword>
<dbReference type="Pfam" id="PF25273">
    <property type="entry name" value="DUF7869"/>
    <property type="match status" value="1"/>
</dbReference>
<evidence type="ECO:0000313" key="4">
    <source>
        <dbReference type="Proteomes" id="UP001152799"/>
    </source>
</evidence>
<proteinExistence type="predicted"/>